<sequence length="27" mass="3056">MIVKYGTLGSRHSDANIVVLCYGMRRD</sequence>
<proteinExistence type="predicted"/>
<protein>
    <submittedName>
        <fullName evidence="1">Uncharacterized protein</fullName>
    </submittedName>
</protein>
<evidence type="ECO:0000313" key="1">
    <source>
        <dbReference type="EMBL" id="JAE35023.1"/>
    </source>
</evidence>
<accession>A0A0A9HQ50</accession>
<name>A0A0A9HQ50_ARUDO</name>
<reference evidence="1" key="2">
    <citation type="journal article" date="2015" name="Data Brief">
        <title>Shoot transcriptome of the giant reed, Arundo donax.</title>
        <authorList>
            <person name="Barrero R.A."/>
            <person name="Guerrero F.D."/>
            <person name="Moolhuijzen P."/>
            <person name="Goolsby J.A."/>
            <person name="Tidwell J."/>
            <person name="Bellgard S.E."/>
            <person name="Bellgard M.I."/>
        </authorList>
    </citation>
    <scope>NUCLEOTIDE SEQUENCE</scope>
    <source>
        <tissue evidence="1">Shoot tissue taken approximately 20 cm above the soil surface</tissue>
    </source>
</reference>
<reference evidence="1" key="1">
    <citation type="submission" date="2014-09" db="EMBL/GenBank/DDBJ databases">
        <authorList>
            <person name="Magalhaes I.L.F."/>
            <person name="Oliveira U."/>
            <person name="Santos F.R."/>
            <person name="Vidigal T.H.D.A."/>
            <person name="Brescovit A.D."/>
            <person name="Santos A.J."/>
        </authorList>
    </citation>
    <scope>NUCLEOTIDE SEQUENCE</scope>
    <source>
        <tissue evidence="1">Shoot tissue taken approximately 20 cm above the soil surface</tissue>
    </source>
</reference>
<dbReference type="EMBL" id="GBRH01162873">
    <property type="protein sequence ID" value="JAE35023.1"/>
    <property type="molecule type" value="Transcribed_RNA"/>
</dbReference>
<dbReference type="AlphaFoldDB" id="A0A0A9HQ50"/>
<organism evidence="1">
    <name type="scientific">Arundo donax</name>
    <name type="common">Giant reed</name>
    <name type="synonym">Donax arundinaceus</name>
    <dbReference type="NCBI Taxonomy" id="35708"/>
    <lineage>
        <taxon>Eukaryota</taxon>
        <taxon>Viridiplantae</taxon>
        <taxon>Streptophyta</taxon>
        <taxon>Embryophyta</taxon>
        <taxon>Tracheophyta</taxon>
        <taxon>Spermatophyta</taxon>
        <taxon>Magnoliopsida</taxon>
        <taxon>Liliopsida</taxon>
        <taxon>Poales</taxon>
        <taxon>Poaceae</taxon>
        <taxon>PACMAD clade</taxon>
        <taxon>Arundinoideae</taxon>
        <taxon>Arundineae</taxon>
        <taxon>Arundo</taxon>
    </lineage>
</organism>